<dbReference type="GO" id="GO:0047091">
    <property type="term" value="F:L-lysine 6-monooxygenase (NADPH) activity"/>
    <property type="evidence" value="ECO:0007669"/>
    <property type="project" value="UniProtKB-EC"/>
</dbReference>
<evidence type="ECO:0000256" key="5">
    <source>
        <dbReference type="ARBA" id="ARBA00016406"/>
    </source>
</evidence>
<comment type="similarity">
    <text evidence="3">Belongs to the lysine N(6)-hydroxylase/L-ornithine N(5)-oxygenase family.</text>
</comment>
<comment type="pathway">
    <text evidence="2">Siderophore biosynthesis.</text>
</comment>
<dbReference type="EC" id="1.14.13.59" evidence="4"/>
<dbReference type="Pfam" id="PF13434">
    <property type="entry name" value="Lys_Orn_oxgnase"/>
    <property type="match status" value="1"/>
</dbReference>
<dbReference type="EMBL" id="MSDU01000027">
    <property type="protein sequence ID" value="OLN21961.1"/>
    <property type="molecule type" value="Genomic_DNA"/>
</dbReference>
<evidence type="ECO:0000256" key="9">
    <source>
        <dbReference type="ARBA" id="ARBA00023002"/>
    </source>
</evidence>
<proteinExistence type="inferred from homology"/>
<keyword evidence="7" id="KW-0274">FAD</keyword>
<dbReference type="Gene3D" id="3.50.50.60">
    <property type="entry name" value="FAD/NAD(P)-binding domain"/>
    <property type="match status" value="1"/>
</dbReference>
<dbReference type="InterPro" id="IPR025700">
    <property type="entry name" value="Lys/Orn_oxygenase"/>
</dbReference>
<evidence type="ECO:0000313" key="16">
    <source>
        <dbReference type="Proteomes" id="UP000185568"/>
    </source>
</evidence>
<evidence type="ECO:0000256" key="14">
    <source>
        <dbReference type="ARBA" id="ARBA00048407"/>
    </source>
</evidence>
<accession>A0A1Q8Q3W6</accession>
<evidence type="ECO:0000256" key="3">
    <source>
        <dbReference type="ARBA" id="ARBA00007588"/>
    </source>
</evidence>
<evidence type="ECO:0000256" key="7">
    <source>
        <dbReference type="ARBA" id="ARBA00022827"/>
    </source>
</evidence>
<evidence type="ECO:0000256" key="2">
    <source>
        <dbReference type="ARBA" id="ARBA00004924"/>
    </source>
</evidence>
<evidence type="ECO:0000256" key="1">
    <source>
        <dbReference type="ARBA" id="ARBA00001974"/>
    </source>
</evidence>
<dbReference type="OrthoDB" id="7527071at2"/>
<comment type="catalytic activity">
    <reaction evidence="14">
        <text>L-lysine + NADPH + O2 = N(6)-hydroxy-L-lysine + NADP(+) + H2O</text>
        <dbReference type="Rhea" id="RHEA:23228"/>
        <dbReference type="ChEBI" id="CHEBI:15377"/>
        <dbReference type="ChEBI" id="CHEBI:15379"/>
        <dbReference type="ChEBI" id="CHEBI:32551"/>
        <dbReference type="ChEBI" id="CHEBI:57783"/>
        <dbReference type="ChEBI" id="CHEBI:57820"/>
        <dbReference type="ChEBI" id="CHEBI:58349"/>
        <dbReference type="EC" id="1.14.13.59"/>
    </reaction>
</comment>
<comment type="caution">
    <text evidence="15">The sequence shown here is derived from an EMBL/GenBank/DDBJ whole genome shotgun (WGS) entry which is preliminary data.</text>
</comment>
<evidence type="ECO:0000256" key="6">
    <source>
        <dbReference type="ARBA" id="ARBA00022630"/>
    </source>
</evidence>
<keyword evidence="8" id="KW-0521">NADP</keyword>
<evidence type="ECO:0000256" key="8">
    <source>
        <dbReference type="ARBA" id="ARBA00022857"/>
    </source>
</evidence>
<evidence type="ECO:0000256" key="12">
    <source>
        <dbReference type="ARBA" id="ARBA00032493"/>
    </source>
</evidence>
<gene>
    <name evidence="15" type="ORF">BTO30_12230</name>
</gene>
<evidence type="ECO:0000313" key="15">
    <source>
        <dbReference type="EMBL" id="OLN21961.1"/>
    </source>
</evidence>
<dbReference type="InterPro" id="IPR036188">
    <property type="entry name" value="FAD/NAD-bd_sf"/>
</dbReference>
<name>A0A1Q8Q3W6_9BACI</name>
<evidence type="ECO:0000256" key="13">
    <source>
        <dbReference type="ARBA" id="ARBA00032738"/>
    </source>
</evidence>
<keyword evidence="6" id="KW-0285">Flavoprotein</keyword>
<evidence type="ECO:0000256" key="11">
    <source>
        <dbReference type="ARBA" id="ARBA00031158"/>
    </source>
</evidence>
<evidence type="ECO:0000256" key="4">
    <source>
        <dbReference type="ARBA" id="ARBA00013076"/>
    </source>
</evidence>
<evidence type="ECO:0000256" key="10">
    <source>
        <dbReference type="ARBA" id="ARBA00029939"/>
    </source>
</evidence>
<sequence>MRNGVDPATLKATYDQMYHRSIKGKKEDVLIQPLTEINGIHRNGDGYLLDCRQWQEDLSFQYPVDRVVMATGYKPHLPDWLMAMKEEIEWEDEKFFRIHDDYRIVFKDNRPNQLFTLTNLELAAGTGATNLGLSVRRN</sequence>
<keyword evidence="16" id="KW-1185">Reference proteome</keyword>
<dbReference type="PANTHER" id="PTHR42802">
    <property type="entry name" value="MONOOXYGENASE"/>
    <property type="match status" value="1"/>
</dbReference>
<comment type="cofactor">
    <cofactor evidence="1">
        <name>FAD</name>
        <dbReference type="ChEBI" id="CHEBI:57692"/>
    </cofactor>
</comment>
<organism evidence="15 16">
    <name type="scientific">Domibacillus antri</name>
    <dbReference type="NCBI Taxonomy" id="1714264"/>
    <lineage>
        <taxon>Bacteria</taxon>
        <taxon>Bacillati</taxon>
        <taxon>Bacillota</taxon>
        <taxon>Bacilli</taxon>
        <taxon>Bacillales</taxon>
        <taxon>Bacillaceae</taxon>
        <taxon>Domibacillus</taxon>
    </lineage>
</organism>
<dbReference type="Proteomes" id="UP000185568">
    <property type="component" value="Unassembled WGS sequence"/>
</dbReference>
<dbReference type="STRING" id="1714264.BTO30_12230"/>
<reference evidence="15 16" key="1">
    <citation type="submission" date="2016-12" db="EMBL/GenBank/DDBJ databases">
        <title>Domibacillus antri genome sequencing.</title>
        <authorList>
            <person name="Verma A."/>
            <person name="Krishnamurthi S."/>
        </authorList>
    </citation>
    <scope>NUCLEOTIDE SEQUENCE [LARGE SCALE GENOMIC DNA]</scope>
    <source>
        <strain evidence="15 16">XD80</strain>
    </source>
</reference>
<dbReference type="PANTHER" id="PTHR42802:SF1">
    <property type="entry name" value="L-ORNITHINE N(5)-MONOOXYGENASE"/>
    <property type="match status" value="1"/>
</dbReference>
<keyword evidence="9" id="KW-0560">Oxidoreductase</keyword>
<dbReference type="AlphaFoldDB" id="A0A1Q8Q3W6"/>
<protein>
    <recommendedName>
        <fullName evidence="5">L-lysine N6-monooxygenase MbtG</fullName>
        <ecNumber evidence="4">1.14.13.59</ecNumber>
    </recommendedName>
    <alternativeName>
        <fullName evidence="13">Lysine 6-N-hydroxylase</fullName>
    </alternativeName>
    <alternativeName>
        <fullName evidence="12">Lysine N6-hydroxylase</fullName>
    </alternativeName>
    <alternativeName>
        <fullName evidence="10">Lysine-N-oxygenase</fullName>
    </alternativeName>
    <alternativeName>
        <fullName evidence="11">Mycobactin synthase protein G</fullName>
    </alternativeName>
</protein>